<evidence type="ECO:0000313" key="2">
    <source>
        <dbReference type="Proteomes" id="UP001589692"/>
    </source>
</evidence>
<accession>A0ABV6AJ28</accession>
<keyword evidence="2" id="KW-1185">Reference proteome</keyword>
<proteinExistence type="predicted"/>
<comment type="caution">
    <text evidence="1">The sequence shown here is derived from an EMBL/GenBank/DDBJ whole genome shotgun (WGS) entry which is preliminary data.</text>
</comment>
<dbReference type="InterPro" id="IPR011008">
    <property type="entry name" value="Dimeric_a/b-barrel"/>
</dbReference>
<protein>
    <submittedName>
        <fullName evidence="1">L-rhamnose mutarotase</fullName>
    </submittedName>
</protein>
<gene>
    <name evidence="1" type="ORF">ACFFP0_14545</name>
</gene>
<sequence>MKRMGMVIGVEPRMIAEYKRLHAAVWPDIIDLIGRCNIRNYTIFLREPENLLFGTWEYHGTNFEADMAKMAADPKNQEWWSFTIPCQRPLESRKEGEWWAMMEEVFHHDRSASLKTTRT</sequence>
<dbReference type="EMBL" id="JBHMAA010000015">
    <property type="protein sequence ID" value="MFB9950079.1"/>
    <property type="molecule type" value="Genomic_DNA"/>
</dbReference>
<dbReference type="PANTHER" id="PTHR34389:SF2">
    <property type="entry name" value="L-RHAMNOSE MUTAROTASE"/>
    <property type="match status" value="1"/>
</dbReference>
<dbReference type="SUPFAM" id="SSF54909">
    <property type="entry name" value="Dimeric alpha+beta barrel"/>
    <property type="match status" value="1"/>
</dbReference>
<dbReference type="Gene3D" id="3.30.70.100">
    <property type="match status" value="1"/>
</dbReference>
<dbReference type="RefSeq" id="WP_377261904.1">
    <property type="nucleotide sequence ID" value="NZ_JBHMAA010000015.1"/>
</dbReference>
<dbReference type="PANTHER" id="PTHR34389">
    <property type="entry name" value="L-RHAMNOSE MUTAROTASE"/>
    <property type="match status" value="1"/>
</dbReference>
<reference evidence="1 2" key="1">
    <citation type="submission" date="2024-09" db="EMBL/GenBank/DDBJ databases">
        <authorList>
            <person name="Sun Q."/>
            <person name="Mori K."/>
        </authorList>
    </citation>
    <scope>NUCLEOTIDE SEQUENCE [LARGE SCALE GENOMIC DNA]</scope>
    <source>
        <strain evidence="1 2">TBRC 4938</strain>
    </source>
</reference>
<name>A0ABV6AJ28_9HYPH</name>
<organism evidence="1 2">
    <name type="scientific">Rhizobium puerariae</name>
    <dbReference type="NCBI Taxonomy" id="1585791"/>
    <lineage>
        <taxon>Bacteria</taxon>
        <taxon>Pseudomonadati</taxon>
        <taxon>Pseudomonadota</taxon>
        <taxon>Alphaproteobacteria</taxon>
        <taxon>Hyphomicrobiales</taxon>
        <taxon>Rhizobiaceae</taxon>
        <taxon>Rhizobium/Agrobacterium group</taxon>
        <taxon>Rhizobium</taxon>
    </lineage>
</organism>
<dbReference type="Proteomes" id="UP001589692">
    <property type="component" value="Unassembled WGS sequence"/>
</dbReference>
<dbReference type="InterPro" id="IPR008000">
    <property type="entry name" value="Rham/fucose_mutarotase"/>
</dbReference>
<evidence type="ECO:0000313" key="1">
    <source>
        <dbReference type="EMBL" id="MFB9950079.1"/>
    </source>
</evidence>
<dbReference type="Pfam" id="PF05336">
    <property type="entry name" value="rhaM"/>
    <property type="match status" value="1"/>
</dbReference>